<evidence type="ECO:0000313" key="1">
    <source>
        <dbReference type="EMBL" id="RJT31111.1"/>
    </source>
</evidence>
<sequence>MGRYTDLPTLDIDFLKPARLSFDTKGGGLEGGRNGLGESVTIETSGGGVLVGSYESCFIQAREEHEYINWVAAWMNSGVRFMNVPIKSDWMGPFPVDSRNIPRPIIGGIPHSDGALFADGAGYSQTTVIANMDAAALNAGKITLRIYGAARNLRWSDWFSIYHPNKGWRAYRNWDHTDPVPAFETIDGVARAGQRYTLSLDRPLREAVTQGTRVEFARPRCVMKFPPGFTLPWEVQGFWRASPTLQFVEGF</sequence>
<proteinExistence type="predicted"/>
<accession>A0A6M7TM36</accession>
<reference evidence="1 2" key="1">
    <citation type="submission" date="2018-09" db="EMBL/GenBank/DDBJ databases">
        <title>Mesorhizobium carmichaelinearum sp. nov. isolated from Carmichaelinea spp. root nodules in New Zealand.</title>
        <authorList>
            <person name="De Meyer S.E."/>
        </authorList>
    </citation>
    <scope>NUCLEOTIDE SEQUENCE [LARGE SCALE GENOMIC DNA]</scope>
    <source>
        <strain evidence="1 2">LMG 28313</strain>
    </source>
</reference>
<dbReference type="RefSeq" id="WP_064982681.1">
    <property type="nucleotide sequence ID" value="NZ_CP033507.1"/>
</dbReference>
<name>A0A6M7TM36_9HYPH</name>
<dbReference type="Proteomes" id="UP000275530">
    <property type="component" value="Unassembled WGS sequence"/>
</dbReference>
<comment type="caution">
    <text evidence="1">The sequence shown here is derived from an EMBL/GenBank/DDBJ whole genome shotgun (WGS) entry which is preliminary data.</text>
</comment>
<gene>
    <name evidence="1" type="ORF">D3242_22895</name>
</gene>
<dbReference type="EMBL" id="QZXA01000009">
    <property type="protein sequence ID" value="RJT31111.1"/>
    <property type="molecule type" value="Genomic_DNA"/>
</dbReference>
<organism evidence="1 2">
    <name type="scientific">Mesorhizobium jarvisii</name>
    <dbReference type="NCBI Taxonomy" id="1777867"/>
    <lineage>
        <taxon>Bacteria</taxon>
        <taxon>Pseudomonadati</taxon>
        <taxon>Pseudomonadota</taxon>
        <taxon>Alphaproteobacteria</taxon>
        <taxon>Hyphomicrobiales</taxon>
        <taxon>Phyllobacteriaceae</taxon>
        <taxon>Mesorhizobium</taxon>
    </lineage>
</organism>
<keyword evidence="2" id="KW-1185">Reference proteome</keyword>
<protein>
    <submittedName>
        <fullName evidence="1">Uncharacterized protein</fullName>
    </submittedName>
</protein>
<dbReference type="AlphaFoldDB" id="A0A6M7TM36"/>
<evidence type="ECO:0000313" key="2">
    <source>
        <dbReference type="Proteomes" id="UP000275530"/>
    </source>
</evidence>